<dbReference type="AlphaFoldDB" id="A0AAP0MG35"/>
<comment type="caution">
    <text evidence="1">The sequence shown here is derived from an EMBL/GenBank/DDBJ whole genome shotgun (WGS) entry which is preliminary data.</text>
</comment>
<gene>
    <name evidence="1" type="ORF">WN944_000830</name>
</gene>
<sequence>MPPMSMIGCRNSCLIGDMQHCFFVVPWVQLTCSGVRVT</sequence>
<organism evidence="1 2">
    <name type="scientific">Citrus x changshan-huyou</name>
    <dbReference type="NCBI Taxonomy" id="2935761"/>
    <lineage>
        <taxon>Eukaryota</taxon>
        <taxon>Viridiplantae</taxon>
        <taxon>Streptophyta</taxon>
        <taxon>Embryophyta</taxon>
        <taxon>Tracheophyta</taxon>
        <taxon>Spermatophyta</taxon>
        <taxon>Magnoliopsida</taxon>
        <taxon>eudicotyledons</taxon>
        <taxon>Gunneridae</taxon>
        <taxon>Pentapetalae</taxon>
        <taxon>rosids</taxon>
        <taxon>malvids</taxon>
        <taxon>Sapindales</taxon>
        <taxon>Rutaceae</taxon>
        <taxon>Aurantioideae</taxon>
        <taxon>Citrus</taxon>
    </lineage>
</organism>
<dbReference type="Proteomes" id="UP001428341">
    <property type="component" value="Unassembled WGS sequence"/>
</dbReference>
<accession>A0AAP0MG35</accession>
<keyword evidence="2" id="KW-1185">Reference proteome</keyword>
<name>A0AAP0MG35_9ROSI</name>
<evidence type="ECO:0000313" key="1">
    <source>
        <dbReference type="EMBL" id="KAK9208474.1"/>
    </source>
</evidence>
<protein>
    <submittedName>
        <fullName evidence="1">Uncharacterized protein</fullName>
    </submittedName>
</protein>
<dbReference type="EMBL" id="JBCGBO010000004">
    <property type="protein sequence ID" value="KAK9208474.1"/>
    <property type="molecule type" value="Genomic_DNA"/>
</dbReference>
<proteinExistence type="predicted"/>
<evidence type="ECO:0000313" key="2">
    <source>
        <dbReference type="Proteomes" id="UP001428341"/>
    </source>
</evidence>
<reference evidence="1 2" key="1">
    <citation type="submission" date="2024-05" db="EMBL/GenBank/DDBJ databases">
        <title>Haplotype-resolved chromosome-level genome assembly of Huyou (Citrus changshanensis).</title>
        <authorList>
            <person name="Miao C."/>
            <person name="Chen W."/>
            <person name="Wu Y."/>
            <person name="Wang L."/>
            <person name="Zhao S."/>
            <person name="Grierson D."/>
            <person name="Xu C."/>
            <person name="Chen K."/>
        </authorList>
    </citation>
    <scope>NUCLEOTIDE SEQUENCE [LARGE SCALE GENOMIC DNA]</scope>
    <source>
        <strain evidence="1">01-14</strain>
        <tissue evidence="1">Leaf</tissue>
    </source>
</reference>